<sequence>MSILAAAALGGITGAAGAQGDTVKIGVILPMTGPSASTGKQIDAAIKLWIAQNGNKAGGKRVEVIVKDDAGVADTTRRLAQELVVNDKVVALAGFGLTPLALATAPIATQSKTPMVVMAAATSSITEASPFITRTSFTLPQVTLGLADWAAKNKIKKVVSLVTDYGPGNDAEKYFAERFTLDGGSVLEKLRTPLRGADFAPVLQKVRDLSPDALFVFLPSGQGATFMKQFAERGLDKAGIKLIATGDVTDDDQLNDMGDVALGIVTSHHYSASHDSPANKKFVAAFEAANKFRPNFMAVAGYDGMRLIYTGLNGSKGQGGEALMNAMKGQIFESPRGPVLIDAQTREIVQDIYTRKVERVNGQLYNVEFDVQKAVKDPAKNRK</sequence>
<dbReference type="Pfam" id="PF13458">
    <property type="entry name" value="Peripla_BP_6"/>
    <property type="match status" value="1"/>
</dbReference>
<dbReference type="EMBL" id="JAXCLA010000019">
    <property type="protein sequence ID" value="MDY0749159.1"/>
    <property type="molecule type" value="Genomic_DNA"/>
</dbReference>
<dbReference type="Gene3D" id="3.40.50.2300">
    <property type="match status" value="2"/>
</dbReference>
<keyword evidence="4" id="KW-0029">Amino-acid transport</keyword>
<dbReference type="RefSeq" id="WP_320427126.1">
    <property type="nucleotide sequence ID" value="NZ_JAXCLA010000019.1"/>
</dbReference>
<organism evidence="6 7">
    <name type="scientific">Roseateles agri</name>
    <dbReference type="NCBI Taxonomy" id="3098619"/>
    <lineage>
        <taxon>Bacteria</taxon>
        <taxon>Pseudomonadati</taxon>
        <taxon>Pseudomonadota</taxon>
        <taxon>Betaproteobacteria</taxon>
        <taxon>Burkholderiales</taxon>
        <taxon>Sphaerotilaceae</taxon>
        <taxon>Roseateles</taxon>
    </lineage>
</organism>
<evidence type="ECO:0000256" key="1">
    <source>
        <dbReference type="ARBA" id="ARBA00010062"/>
    </source>
</evidence>
<feature type="domain" description="Leucine-binding protein" evidence="5">
    <location>
        <begin position="22"/>
        <end position="358"/>
    </location>
</feature>
<evidence type="ECO:0000259" key="5">
    <source>
        <dbReference type="Pfam" id="PF13458"/>
    </source>
</evidence>
<dbReference type="InterPro" id="IPR000709">
    <property type="entry name" value="Leu_Ile_Val-bd"/>
</dbReference>
<dbReference type="PRINTS" id="PR00337">
    <property type="entry name" value="LEUILEVALBP"/>
</dbReference>
<dbReference type="SUPFAM" id="SSF53822">
    <property type="entry name" value="Periplasmic binding protein-like I"/>
    <property type="match status" value="1"/>
</dbReference>
<evidence type="ECO:0000313" key="7">
    <source>
        <dbReference type="Proteomes" id="UP001285263"/>
    </source>
</evidence>
<gene>
    <name evidence="6" type="ORF">SNE35_32000</name>
</gene>
<dbReference type="InterPro" id="IPR051010">
    <property type="entry name" value="BCAA_transport"/>
</dbReference>
<protein>
    <submittedName>
        <fullName evidence="6">ABC transporter substrate-binding protein</fullName>
    </submittedName>
</protein>
<evidence type="ECO:0000256" key="2">
    <source>
        <dbReference type="ARBA" id="ARBA00022448"/>
    </source>
</evidence>
<accession>A0ABU5DU82</accession>
<dbReference type="PANTHER" id="PTHR30483">
    <property type="entry name" value="LEUCINE-SPECIFIC-BINDING PROTEIN"/>
    <property type="match status" value="1"/>
</dbReference>
<dbReference type="Proteomes" id="UP001285263">
    <property type="component" value="Unassembled WGS sequence"/>
</dbReference>
<dbReference type="InterPro" id="IPR028082">
    <property type="entry name" value="Peripla_BP_I"/>
</dbReference>
<proteinExistence type="inferred from homology"/>
<dbReference type="CDD" id="cd20013">
    <property type="entry name" value="PBP1_RPA0985_benzoate-like"/>
    <property type="match status" value="1"/>
</dbReference>
<comment type="similarity">
    <text evidence="1">Belongs to the leucine-binding protein family.</text>
</comment>
<name>A0ABU5DU82_9BURK</name>
<keyword evidence="3" id="KW-0732">Signal</keyword>
<keyword evidence="2" id="KW-0813">Transport</keyword>
<evidence type="ECO:0000313" key="6">
    <source>
        <dbReference type="EMBL" id="MDY0749159.1"/>
    </source>
</evidence>
<dbReference type="InterPro" id="IPR028081">
    <property type="entry name" value="Leu-bd"/>
</dbReference>
<comment type="caution">
    <text evidence="6">The sequence shown here is derived from an EMBL/GenBank/DDBJ whole genome shotgun (WGS) entry which is preliminary data.</text>
</comment>
<evidence type="ECO:0000256" key="3">
    <source>
        <dbReference type="ARBA" id="ARBA00022729"/>
    </source>
</evidence>
<evidence type="ECO:0000256" key="4">
    <source>
        <dbReference type="ARBA" id="ARBA00022970"/>
    </source>
</evidence>
<keyword evidence="7" id="KW-1185">Reference proteome</keyword>
<dbReference type="PANTHER" id="PTHR30483:SF6">
    <property type="entry name" value="PERIPLASMIC BINDING PROTEIN OF ABC TRANSPORTER FOR NATURAL AMINO ACIDS"/>
    <property type="match status" value="1"/>
</dbReference>
<reference evidence="6 7" key="1">
    <citation type="submission" date="2023-11" db="EMBL/GenBank/DDBJ databases">
        <title>Paucibacter sp. nov., isolated from fresh soil in Korea.</title>
        <authorList>
            <person name="Le N.T.T."/>
        </authorList>
    </citation>
    <scope>NUCLEOTIDE SEQUENCE [LARGE SCALE GENOMIC DNA]</scope>
    <source>
        <strain evidence="6 7">R3-3</strain>
    </source>
</reference>